<dbReference type="GO" id="GO:0005524">
    <property type="term" value="F:ATP binding"/>
    <property type="evidence" value="ECO:0007669"/>
    <property type="project" value="InterPro"/>
</dbReference>
<evidence type="ECO:0000313" key="3">
    <source>
        <dbReference type="Proteomes" id="UP000192343"/>
    </source>
</evidence>
<reference evidence="2 3" key="1">
    <citation type="submission" date="2017-03" db="EMBL/GenBank/DDBJ databases">
        <title>Draft Genome sequence of Marispirochaeta sp. strain JC444.</title>
        <authorList>
            <person name="Shivani Y."/>
            <person name="Subhash Y."/>
            <person name="Sasikala C."/>
            <person name="Ramana C."/>
        </authorList>
    </citation>
    <scope>NUCLEOTIDE SEQUENCE [LARGE SCALE GENOMIC DNA]</scope>
    <source>
        <strain evidence="2 3">JC444</strain>
    </source>
</reference>
<dbReference type="AlphaFoldDB" id="A0A1Y1RTZ8"/>
<keyword evidence="3" id="KW-1185">Reference proteome</keyword>
<comment type="caution">
    <text evidence="2">The sequence shown here is derived from an EMBL/GenBank/DDBJ whole genome shotgun (WGS) entry which is preliminary data.</text>
</comment>
<evidence type="ECO:0000259" key="1">
    <source>
        <dbReference type="Pfam" id="PF01695"/>
    </source>
</evidence>
<dbReference type="Proteomes" id="UP000192343">
    <property type="component" value="Unassembled WGS sequence"/>
</dbReference>
<dbReference type="STRING" id="1963862.B4O97_18660"/>
<accession>A0A1Y1RTZ8</accession>
<dbReference type="InterPro" id="IPR002611">
    <property type="entry name" value="IstB_ATP-bd"/>
</dbReference>
<proteinExistence type="predicted"/>
<organism evidence="2 3">
    <name type="scientific">Marispirochaeta aestuarii</name>
    <dbReference type="NCBI Taxonomy" id="1963862"/>
    <lineage>
        <taxon>Bacteria</taxon>
        <taxon>Pseudomonadati</taxon>
        <taxon>Spirochaetota</taxon>
        <taxon>Spirochaetia</taxon>
        <taxon>Spirochaetales</taxon>
        <taxon>Spirochaetaceae</taxon>
        <taxon>Marispirochaeta</taxon>
    </lineage>
</organism>
<dbReference type="EMBL" id="MWQY01000037">
    <property type="protein sequence ID" value="ORC29905.1"/>
    <property type="molecule type" value="Genomic_DNA"/>
</dbReference>
<protein>
    <recommendedName>
        <fullName evidence="1">IstB-like ATP-binding domain-containing protein</fullName>
    </recommendedName>
</protein>
<evidence type="ECO:0000313" key="2">
    <source>
        <dbReference type="EMBL" id="ORC29905.1"/>
    </source>
</evidence>
<dbReference type="Pfam" id="PF01695">
    <property type="entry name" value="IstB_IS21"/>
    <property type="match status" value="1"/>
</dbReference>
<sequence length="113" mass="13067">MNNHVTINKLSQMRLHGMVTTYRTLMETGKNMNLTTDEVVSYPVNAEWYKKHNQRLDRLLRAARFRYHTGLGEIDYSLDGTVDKNQILRLSDCSCIDKGQDILISGPTEFPVY</sequence>
<gene>
    <name evidence="2" type="ORF">B4O97_18660</name>
</gene>
<feature type="domain" description="IstB-like ATP-binding" evidence="1">
    <location>
        <begin position="9"/>
        <end position="108"/>
    </location>
</feature>
<name>A0A1Y1RTZ8_9SPIO</name>